<gene>
    <name evidence="1" type="ORF">O0S08_47030</name>
</gene>
<reference evidence="1" key="1">
    <citation type="submission" date="2022-11" db="EMBL/GenBank/DDBJ databases">
        <title>Minimal conservation of predation-associated metabolite biosynthetic gene clusters underscores biosynthetic potential of Myxococcota including descriptions for ten novel species: Archangium lansinium sp. nov., Myxococcus landrumus sp. nov., Nannocystis bai.</title>
        <authorList>
            <person name="Ahearne A."/>
            <person name="Stevens C."/>
            <person name="Dowd S."/>
        </authorList>
    </citation>
    <scope>NUCLEOTIDE SEQUENCE</scope>
    <source>
        <strain evidence="1">Fl3</strain>
    </source>
</reference>
<organism evidence="1 2">
    <name type="scientific">Nannocystis punicea</name>
    <dbReference type="NCBI Taxonomy" id="2995304"/>
    <lineage>
        <taxon>Bacteria</taxon>
        <taxon>Pseudomonadati</taxon>
        <taxon>Myxococcota</taxon>
        <taxon>Polyangia</taxon>
        <taxon>Nannocystales</taxon>
        <taxon>Nannocystaceae</taxon>
        <taxon>Nannocystis</taxon>
    </lineage>
</organism>
<name>A0ABY7H3S8_9BACT</name>
<evidence type="ECO:0000313" key="2">
    <source>
        <dbReference type="Proteomes" id="UP001164459"/>
    </source>
</evidence>
<proteinExistence type="predicted"/>
<protein>
    <submittedName>
        <fullName evidence="1">Uncharacterized protein</fullName>
    </submittedName>
</protein>
<dbReference type="EMBL" id="CP114040">
    <property type="protein sequence ID" value="WAS93745.1"/>
    <property type="molecule type" value="Genomic_DNA"/>
</dbReference>
<dbReference type="Proteomes" id="UP001164459">
    <property type="component" value="Chromosome"/>
</dbReference>
<evidence type="ECO:0000313" key="1">
    <source>
        <dbReference type="EMBL" id="WAS93745.1"/>
    </source>
</evidence>
<sequence>MGLSYGFEFIAPRSGADALLRALADRVEDGYARRLRACVPWSPNTPQRANAGVRGLPFAFDITNHYDLVILVPVDAEVRRYFDGYSEPIARHMRDGKAGIGLVYMSVYAGQRYLLLSLTAASSGMSRLFAGPGSVRKVMASLAAAAQARAAFLDCEDPETWELLFPRSPAAVTSARVPRPPRDPETPEDIDAYCELALELADLLPLRSP</sequence>
<dbReference type="RefSeq" id="WP_269036091.1">
    <property type="nucleotide sequence ID" value="NZ_CP114040.1"/>
</dbReference>
<accession>A0ABY7H3S8</accession>
<keyword evidence="2" id="KW-1185">Reference proteome</keyword>